<dbReference type="AlphaFoldDB" id="A0AAD1MIL3"/>
<feature type="region of interest" description="Disordered" evidence="1">
    <location>
        <begin position="42"/>
        <end position="66"/>
    </location>
</feature>
<proteinExistence type="predicted"/>
<evidence type="ECO:0000313" key="2">
    <source>
        <dbReference type="EMBL" id="BBX23290.1"/>
    </source>
</evidence>
<protein>
    <submittedName>
        <fullName evidence="2">Uncharacterized protein</fullName>
    </submittedName>
</protein>
<dbReference type="Proteomes" id="UP000467636">
    <property type="component" value="Chromosome"/>
</dbReference>
<keyword evidence="3" id="KW-1185">Reference proteome</keyword>
<organism evidence="2 3">
    <name type="scientific">Mycolicibacter terrae</name>
    <dbReference type="NCBI Taxonomy" id="1788"/>
    <lineage>
        <taxon>Bacteria</taxon>
        <taxon>Bacillati</taxon>
        <taxon>Actinomycetota</taxon>
        <taxon>Actinomycetes</taxon>
        <taxon>Mycobacteriales</taxon>
        <taxon>Mycobacteriaceae</taxon>
        <taxon>Mycolicibacter</taxon>
    </lineage>
</organism>
<evidence type="ECO:0000256" key="1">
    <source>
        <dbReference type="SAM" id="MobiDB-lite"/>
    </source>
</evidence>
<accession>A0AAD1MIL3</accession>
<dbReference type="EMBL" id="AP022564">
    <property type="protein sequence ID" value="BBX23290.1"/>
    <property type="molecule type" value="Genomic_DNA"/>
</dbReference>
<reference evidence="2 3" key="1">
    <citation type="journal article" date="2019" name="Emerg. Microbes Infect.">
        <title>Comprehensive subspecies identification of 175 nontuberculous mycobacteria species based on 7547 genomic profiles.</title>
        <authorList>
            <person name="Matsumoto Y."/>
            <person name="Kinjo T."/>
            <person name="Motooka D."/>
            <person name="Nabeya D."/>
            <person name="Jung N."/>
            <person name="Uechi K."/>
            <person name="Horii T."/>
            <person name="Iida T."/>
            <person name="Fujita J."/>
            <person name="Nakamura S."/>
        </authorList>
    </citation>
    <scope>NUCLEOTIDE SEQUENCE [LARGE SCALE GENOMIC DNA]</scope>
    <source>
        <strain evidence="2 3">JCM 12143</strain>
    </source>
</reference>
<sequence>MTWGAEIRIGGGGPAPLRLDEVHDLHLMGQMLRMWRVRQANRTASAGHPGAKPTVSSGPAHKIAVI</sequence>
<evidence type="ECO:0000313" key="3">
    <source>
        <dbReference type="Proteomes" id="UP000467636"/>
    </source>
</evidence>
<name>A0AAD1MIL3_9MYCO</name>
<gene>
    <name evidence="2" type="ORF">MTER_27010</name>
</gene>